<proteinExistence type="predicted"/>
<dbReference type="AlphaFoldDB" id="A0A1F5I004"/>
<keyword evidence="1" id="KW-0472">Membrane</keyword>
<evidence type="ECO:0000313" key="3">
    <source>
        <dbReference type="Proteomes" id="UP000179227"/>
    </source>
</evidence>
<dbReference type="STRING" id="1797729.A3A60_01490"/>
<reference evidence="2 3" key="1">
    <citation type="journal article" date="2016" name="Nat. Commun.">
        <title>Thousands of microbial genomes shed light on interconnected biogeochemical processes in an aquifer system.</title>
        <authorList>
            <person name="Anantharaman K."/>
            <person name="Brown C.T."/>
            <person name="Hug L.A."/>
            <person name="Sharon I."/>
            <person name="Castelle C.J."/>
            <person name="Probst A.J."/>
            <person name="Thomas B.C."/>
            <person name="Singh A."/>
            <person name="Wilkins M.J."/>
            <person name="Karaoz U."/>
            <person name="Brodie E.L."/>
            <person name="Williams K.H."/>
            <person name="Hubbard S.S."/>
            <person name="Banfield J.F."/>
        </authorList>
    </citation>
    <scope>NUCLEOTIDE SEQUENCE [LARGE SCALE GENOMIC DNA]</scope>
</reference>
<organism evidence="2 3">
    <name type="scientific">Candidatus Curtissbacteria bacterium RIFCSPLOWO2_01_FULL_42_26</name>
    <dbReference type="NCBI Taxonomy" id="1797729"/>
    <lineage>
        <taxon>Bacteria</taxon>
        <taxon>Candidatus Curtissiibacteriota</taxon>
    </lineage>
</organism>
<feature type="transmembrane region" description="Helical" evidence="1">
    <location>
        <begin position="74"/>
        <end position="90"/>
    </location>
</feature>
<dbReference type="EMBL" id="MFBS01000018">
    <property type="protein sequence ID" value="OGE09585.1"/>
    <property type="molecule type" value="Genomic_DNA"/>
</dbReference>
<keyword evidence="1" id="KW-0812">Transmembrane</keyword>
<gene>
    <name evidence="2" type="ORF">A3A60_01490</name>
</gene>
<dbReference type="Proteomes" id="UP000179227">
    <property type="component" value="Unassembled WGS sequence"/>
</dbReference>
<feature type="transmembrane region" description="Helical" evidence="1">
    <location>
        <begin position="12"/>
        <end position="36"/>
    </location>
</feature>
<evidence type="ECO:0000313" key="2">
    <source>
        <dbReference type="EMBL" id="OGE09585.1"/>
    </source>
</evidence>
<evidence type="ECO:0000256" key="1">
    <source>
        <dbReference type="SAM" id="Phobius"/>
    </source>
</evidence>
<name>A0A1F5I004_9BACT</name>
<protein>
    <submittedName>
        <fullName evidence="2">Uncharacterized protein</fullName>
    </submittedName>
</protein>
<accession>A0A1F5I004</accession>
<feature type="transmembrane region" description="Helical" evidence="1">
    <location>
        <begin position="96"/>
        <end position="117"/>
    </location>
</feature>
<sequence>MDQKKTLSFLTLWVGSTISLLILSVVLGGNIVLGNMSITKPVAGLMFGLVLTVVYFLTAPAATKLNIRVKDEKAWALVFFIANVIVIWTVKRLANITAVGISSIFFVFVVAAIITLVERFVDKYSKKTLGKK</sequence>
<feature type="transmembrane region" description="Helical" evidence="1">
    <location>
        <begin position="42"/>
        <end position="62"/>
    </location>
</feature>
<keyword evidence="1" id="KW-1133">Transmembrane helix</keyword>
<comment type="caution">
    <text evidence="2">The sequence shown here is derived from an EMBL/GenBank/DDBJ whole genome shotgun (WGS) entry which is preliminary data.</text>
</comment>